<sequence length="307" mass="32438">MSEPVDAKTLSADAATALLTRAAENRPLPQGGIILAATPLGNPLDASVRLIDALASADIVAAEDTRRTRALADTLGVEISGRIYSNFDHNEAERAEFFVEQAEQGRRVLVVTDAGMPSVSDPGFPLVVAARRAGVPVTCLPGPSAVPTALALSGLGVGHFAFLGFAPRKDGARRSFFGSFSDAPYAVCFFESPHRLAKTLQVAAEELGDHRQAAVCRELTKTFEEVKVGGLRELAEWAESGVKGEICVVVDAADEQAEPDVESLVSLVEQKVAEGERLKAAAGDVAKATGVSKRELYEAVLRGREKS</sequence>
<dbReference type="Pfam" id="PF23016">
    <property type="entry name" value="RsmI_C"/>
    <property type="match status" value="1"/>
</dbReference>
<comment type="subcellular location">
    <subcellularLocation>
        <location evidence="6">Cytoplasm</location>
    </subcellularLocation>
</comment>
<evidence type="ECO:0000256" key="3">
    <source>
        <dbReference type="ARBA" id="ARBA00022603"/>
    </source>
</evidence>
<dbReference type="Pfam" id="PF00590">
    <property type="entry name" value="TP_methylase"/>
    <property type="match status" value="1"/>
</dbReference>
<accession>A0A9X3LKC7</accession>
<dbReference type="AlphaFoldDB" id="A0A9X3LKC7"/>
<dbReference type="Gene3D" id="3.30.950.10">
    <property type="entry name" value="Methyltransferase, Cobalt-precorrin-4 Transmethylase, Domain 2"/>
    <property type="match status" value="1"/>
</dbReference>
<protein>
    <recommendedName>
        <fullName evidence="6">Ribosomal RNA small subunit methyltransferase I</fullName>
        <ecNumber evidence="6">2.1.1.198</ecNumber>
    </recommendedName>
    <alternativeName>
        <fullName evidence="6">16S rRNA 2'-O-ribose C1402 methyltransferase</fullName>
    </alternativeName>
    <alternativeName>
        <fullName evidence="6">rRNA (cytidine-2'-O-)-methyltransferase RsmI</fullName>
    </alternativeName>
</protein>
<comment type="caution">
    <text evidence="9">The sequence shown here is derived from an EMBL/GenBank/DDBJ whole genome shotgun (WGS) entry which is preliminary data.</text>
</comment>
<name>A0A9X3LKC7_9CORY</name>
<keyword evidence="2 6" id="KW-0698">rRNA processing</keyword>
<reference evidence="9" key="1">
    <citation type="submission" date="2022-02" db="EMBL/GenBank/DDBJ databases">
        <title>Corynebacterium sp. from urogenital microbiome.</title>
        <authorList>
            <person name="Cappelli E.A."/>
            <person name="Ribeiro T.G."/>
            <person name="Peixe L."/>
        </authorList>
    </citation>
    <scope>NUCLEOTIDE SEQUENCE</scope>
    <source>
        <strain evidence="9">C8Ua_174</strain>
    </source>
</reference>
<dbReference type="SUPFAM" id="SSF53790">
    <property type="entry name" value="Tetrapyrrole methylase"/>
    <property type="match status" value="1"/>
</dbReference>
<dbReference type="PIRSF" id="PIRSF005917">
    <property type="entry name" value="MTase_YraL"/>
    <property type="match status" value="1"/>
</dbReference>
<dbReference type="GO" id="GO:0005737">
    <property type="term" value="C:cytoplasm"/>
    <property type="evidence" value="ECO:0007669"/>
    <property type="project" value="UniProtKB-SubCell"/>
</dbReference>
<dbReference type="InterPro" id="IPR035996">
    <property type="entry name" value="4pyrrol_Methylase_sf"/>
</dbReference>
<dbReference type="RefSeq" id="WP_269944368.1">
    <property type="nucleotide sequence ID" value="NZ_JAKMUT010000003.1"/>
</dbReference>
<dbReference type="NCBIfam" id="TIGR00096">
    <property type="entry name" value="16S rRNA (cytidine(1402)-2'-O)-methyltransferase"/>
    <property type="match status" value="1"/>
</dbReference>
<gene>
    <name evidence="6 9" type="primary">rsmI</name>
    <name evidence="9" type="ORF">L8V00_04935</name>
</gene>
<dbReference type="CDD" id="cd11648">
    <property type="entry name" value="RsmI"/>
    <property type="match status" value="1"/>
</dbReference>
<evidence type="ECO:0000256" key="5">
    <source>
        <dbReference type="ARBA" id="ARBA00022691"/>
    </source>
</evidence>
<dbReference type="EC" id="2.1.1.198" evidence="6"/>
<keyword evidence="5 6" id="KW-0949">S-adenosyl-L-methionine</keyword>
<keyword evidence="4 6" id="KW-0808">Transferase</keyword>
<evidence type="ECO:0000256" key="6">
    <source>
        <dbReference type="HAMAP-Rule" id="MF_01877"/>
    </source>
</evidence>
<evidence type="ECO:0000259" key="8">
    <source>
        <dbReference type="Pfam" id="PF23016"/>
    </source>
</evidence>
<dbReference type="Proteomes" id="UP001146469">
    <property type="component" value="Unassembled WGS sequence"/>
</dbReference>
<evidence type="ECO:0000259" key="7">
    <source>
        <dbReference type="Pfam" id="PF00590"/>
    </source>
</evidence>
<evidence type="ECO:0000313" key="10">
    <source>
        <dbReference type="Proteomes" id="UP001146469"/>
    </source>
</evidence>
<dbReference type="HAMAP" id="MF_01877">
    <property type="entry name" value="16SrRNA_methyltr_I"/>
    <property type="match status" value="1"/>
</dbReference>
<feature type="domain" description="Tetrapyrrole methylase" evidence="7">
    <location>
        <begin position="33"/>
        <end position="235"/>
    </location>
</feature>
<dbReference type="GO" id="GO:0070677">
    <property type="term" value="F:rRNA (cytosine-2'-O-)-methyltransferase activity"/>
    <property type="evidence" value="ECO:0007669"/>
    <property type="project" value="UniProtKB-UniRule"/>
</dbReference>
<evidence type="ECO:0000256" key="2">
    <source>
        <dbReference type="ARBA" id="ARBA00022552"/>
    </source>
</evidence>
<comment type="similarity">
    <text evidence="6">Belongs to the methyltransferase superfamily. RsmI family.</text>
</comment>
<evidence type="ECO:0000256" key="4">
    <source>
        <dbReference type="ARBA" id="ARBA00022679"/>
    </source>
</evidence>
<evidence type="ECO:0000313" key="9">
    <source>
        <dbReference type="EMBL" id="MCZ9289554.1"/>
    </source>
</evidence>
<keyword evidence="3 6" id="KW-0489">Methyltransferase</keyword>
<keyword evidence="10" id="KW-1185">Reference proteome</keyword>
<dbReference type="EMBL" id="JAKMUT010000003">
    <property type="protein sequence ID" value="MCZ9289554.1"/>
    <property type="molecule type" value="Genomic_DNA"/>
</dbReference>
<proteinExistence type="inferred from homology"/>
<organism evidence="9 10">
    <name type="scientific">Corynebacterium evansiae</name>
    <dbReference type="NCBI Taxonomy" id="2913499"/>
    <lineage>
        <taxon>Bacteria</taxon>
        <taxon>Bacillati</taxon>
        <taxon>Actinomycetota</taxon>
        <taxon>Actinomycetes</taxon>
        <taxon>Mycobacteriales</taxon>
        <taxon>Corynebacteriaceae</taxon>
        <taxon>Corynebacterium</taxon>
    </lineage>
</organism>
<dbReference type="InterPro" id="IPR014777">
    <property type="entry name" value="4pyrrole_Mease_sub1"/>
</dbReference>
<feature type="domain" description="RsmI HTH" evidence="8">
    <location>
        <begin position="274"/>
        <end position="302"/>
    </location>
</feature>
<comment type="catalytic activity">
    <reaction evidence="6">
        <text>cytidine(1402) in 16S rRNA + S-adenosyl-L-methionine = 2'-O-methylcytidine(1402) in 16S rRNA + S-adenosyl-L-homocysteine + H(+)</text>
        <dbReference type="Rhea" id="RHEA:42924"/>
        <dbReference type="Rhea" id="RHEA-COMP:10285"/>
        <dbReference type="Rhea" id="RHEA-COMP:10286"/>
        <dbReference type="ChEBI" id="CHEBI:15378"/>
        <dbReference type="ChEBI" id="CHEBI:57856"/>
        <dbReference type="ChEBI" id="CHEBI:59789"/>
        <dbReference type="ChEBI" id="CHEBI:74495"/>
        <dbReference type="ChEBI" id="CHEBI:82748"/>
        <dbReference type="EC" id="2.1.1.198"/>
    </reaction>
</comment>
<keyword evidence="1 6" id="KW-0963">Cytoplasm</keyword>
<dbReference type="InterPro" id="IPR008189">
    <property type="entry name" value="rRNA_ssu_MeTfrase_I"/>
</dbReference>
<dbReference type="InterPro" id="IPR014776">
    <property type="entry name" value="4pyrrole_Mease_sub2"/>
</dbReference>
<dbReference type="PANTHER" id="PTHR46111">
    <property type="entry name" value="RIBOSOMAL RNA SMALL SUBUNIT METHYLTRANSFERASE I"/>
    <property type="match status" value="1"/>
</dbReference>
<dbReference type="Gene3D" id="3.40.1010.10">
    <property type="entry name" value="Cobalt-precorrin-4 Transmethylase, Domain 1"/>
    <property type="match status" value="1"/>
</dbReference>
<dbReference type="InterPro" id="IPR053910">
    <property type="entry name" value="RsmI_HTH"/>
</dbReference>
<dbReference type="InterPro" id="IPR000878">
    <property type="entry name" value="4pyrrol_Mease"/>
</dbReference>
<evidence type="ECO:0000256" key="1">
    <source>
        <dbReference type="ARBA" id="ARBA00022490"/>
    </source>
</evidence>
<dbReference type="PANTHER" id="PTHR46111:SF1">
    <property type="entry name" value="RIBOSOMAL RNA SMALL SUBUNIT METHYLTRANSFERASE I"/>
    <property type="match status" value="1"/>
</dbReference>
<dbReference type="FunFam" id="3.40.1010.10:FF:000007">
    <property type="entry name" value="Ribosomal RNA small subunit methyltransferase I"/>
    <property type="match status" value="1"/>
</dbReference>
<comment type="function">
    <text evidence="6">Catalyzes the 2'-O-methylation of the ribose of cytidine 1402 (C1402) in 16S rRNA.</text>
</comment>